<protein>
    <recommendedName>
        <fullName evidence="10">ATP-dependent RNA helicase</fullName>
        <ecNumber evidence="10">3.6.4.13</ecNumber>
    </recommendedName>
</protein>
<evidence type="ECO:0000256" key="8">
    <source>
        <dbReference type="ARBA" id="ARBA00023242"/>
    </source>
</evidence>
<dbReference type="AlphaFoldDB" id="A0A395INB6"/>
<evidence type="ECO:0000256" key="1">
    <source>
        <dbReference type="ARBA" id="ARBA00004604"/>
    </source>
</evidence>
<dbReference type="InterPro" id="IPR027417">
    <property type="entry name" value="P-loop_NTPase"/>
</dbReference>
<keyword evidence="6 10" id="KW-0067">ATP-binding</keyword>
<dbReference type="EC" id="3.6.4.13" evidence="10"/>
<keyword evidence="2" id="KW-0698">rRNA processing</keyword>
<feature type="region of interest" description="Disordered" evidence="11">
    <location>
        <begin position="1"/>
        <end position="71"/>
    </location>
</feature>
<dbReference type="EMBL" id="QKRW01000032">
    <property type="protein sequence ID" value="RAL61354.1"/>
    <property type="molecule type" value="Genomic_DNA"/>
</dbReference>
<evidence type="ECO:0000256" key="7">
    <source>
        <dbReference type="ARBA" id="ARBA00022884"/>
    </source>
</evidence>
<dbReference type="SUPFAM" id="SSF52540">
    <property type="entry name" value="P-loop containing nucleoside triphosphate hydrolases"/>
    <property type="match status" value="1"/>
</dbReference>
<feature type="compositionally biased region" description="Acidic residues" evidence="11">
    <location>
        <begin position="41"/>
        <end position="58"/>
    </location>
</feature>
<dbReference type="GO" id="GO:0003724">
    <property type="term" value="F:RNA helicase activity"/>
    <property type="evidence" value="ECO:0007669"/>
    <property type="project" value="UniProtKB-EC"/>
</dbReference>
<dbReference type="PROSITE" id="PS51194">
    <property type="entry name" value="HELICASE_CTER"/>
    <property type="match status" value="1"/>
</dbReference>
<dbReference type="InterPro" id="IPR001650">
    <property type="entry name" value="Helicase_C-like"/>
</dbReference>
<organism evidence="14 15">
    <name type="scientific">Monilinia fructigena</name>
    <dbReference type="NCBI Taxonomy" id="38457"/>
    <lineage>
        <taxon>Eukaryota</taxon>
        <taxon>Fungi</taxon>
        <taxon>Dikarya</taxon>
        <taxon>Ascomycota</taxon>
        <taxon>Pezizomycotina</taxon>
        <taxon>Leotiomycetes</taxon>
        <taxon>Helotiales</taxon>
        <taxon>Sclerotiniaceae</taxon>
        <taxon>Monilinia</taxon>
    </lineage>
</organism>
<comment type="domain">
    <text evidence="10">The Q motif is unique to and characteristic of the DEAD box family of RNA helicases and controls ATP binding and hydrolysis.</text>
</comment>
<dbReference type="PROSITE" id="PS51195">
    <property type="entry name" value="Q_MOTIF"/>
    <property type="match status" value="1"/>
</dbReference>
<dbReference type="InterPro" id="IPR014001">
    <property type="entry name" value="Helicase_ATP-bd"/>
</dbReference>
<comment type="function">
    <text evidence="10">RNA helicase.</text>
</comment>
<evidence type="ECO:0000256" key="3">
    <source>
        <dbReference type="ARBA" id="ARBA00022741"/>
    </source>
</evidence>
<dbReference type="GO" id="GO:0006364">
    <property type="term" value="P:rRNA processing"/>
    <property type="evidence" value="ECO:0007669"/>
    <property type="project" value="UniProtKB-KW"/>
</dbReference>
<feature type="short sequence motif" description="Q motif" evidence="9">
    <location>
        <begin position="76"/>
        <end position="105"/>
    </location>
</feature>
<evidence type="ECO:0000256" key="10">
    <source>
        <dbReference type="RuleBase" id="RU365068"/>
    </source>
</evidence>
<accession>A0A395INB6</accession>
<feature type="compositionally biased region" description="Basic and acidic residues" evidence="11">
    <location>
        <begin position="20"/>
        <end position="40"/>
    </location>
</feature>
<evidence type="ECO:0000313" key="15">
    <source>
        <dbReference type="Proteomes" id="UP000249056"/>
    </source>
</evidence>
<evidence type="ECO:0000256" key="6">
    <source>
        <dbReference type="ARBA" id="ARBA00022840"/>
    </source>
</evidence>
<evidence type="ECO:0000256" key="2">
    <source>
        <dbReference type="ARBA" id="ARBA00022552"/>
    </source>
</evidence>
<dbReference type="GO" id="GO:0005524">
    <property type="term" value="F:ATP binding"/>
    <property type="evidence" value="ECO:0007669"/>
    <property type="project" value="UniProtKB-UniRule"/>
</dbReference>
<dbReference type="InterPro" id="IPR014014">
    <property type="entry name" value="RNA_helicase_DEAD_Q_motif"/>
</dbReference>
<keyword evidence="5 10" id="KW-0347">Helicase</keyword>
<dbReference type="GO" id="GO:0005730">
    <property type="term" value="C:nucleolus"/>
    <property type="evidence" value="ECO:0007669"/>
    <property type="project" value="UniProtKB-SubCell"/>
</dbReference>
<dbReference type="SMART" id="SM00490">
    <property type="entry name" value="HELICc"/>
    <property type="match status" value="1"/>
</dbReference>
<keyword evidence="3 10" id="KW-0547">Nucleotide-binding</keyword>
<dbReference type="Pfam" id="PF00270">
    <property type="entry name" value="DEAD"/>
    <property type="match status" value="1"/>
</dbReference>
<evidence type="ECO:0000259" key="12">
    <source>
        <dbReference type="PROSITE" id="PS51194"/>
    </source>
</evidence>
<comment type="subcellular location">
    <subcellularLocation>
        <location evidence="1">Nucleus</location>
        <location evidence="1">Nucleolus</location>
    </subcellularLocation>
</comment>
<comment type="caution">
    <text evidence="14">The sequence shown here is derived from an EMBL/GenBank/DDBJ whole genome shotgun (WGS) entry which is preliminary data.</text>
</comment>
<reference evidence="14 15" key="1">
    <citation type="submission" date="2018-06" db="EMBL/GenBank/DDBJ databases">
        <title>Genome Sequence of the Brown Rot Fungal Pathogen Monilinia fructigena.</title>
        <authorList>
            <person name="Landi L."/>
            <person name="De Miccolis Angelini R.M."/>
            <person name="Pollastro S."/>
            <person name="Abate D."/>
            <person name="Faretra F."/>
            <person name="Romanazzi G."/>
        </authorList>
    </citation>
    <scope>NUCLEOTIDE SEQUENCE [LARGE SCALE GENOMIC DNA]</scope>
    <source>
        <strain evidence="14 15">Mfrg269</strain>
    </source>
</reference>
<sequence>MGSTELKKRKRSHAKTSAPKVEKKAKITHESDRKERKEEEKEKEEEEDEDEDEVEKEAEDEHKHLSLPAVGDASVEKFSELNLSDKTMKALIEDMKFETMTEIQRRGIPPLLAGRDVLGAAKTGSGKTLSFLIPAIEMLHSLRFKPRNGTGVIVVSPQENWHYKFLELLENLWLIIRRLMGSLWVEQTVGQRLKNVAARGLDIPDVDWVIQFDPPDDPTDYIHRVGRTARGSDGKGRSLLFLQPSEVGFLTHLKTARIPVVEFEFPQPKLSIFKVNSRNSSHKITTLIKVPRKVTRVIYKPTPVIPSEVFSM</sequence>
<keyword evidence="15" id="KW-1185">Reference proteome</keyword>
<feature type="domain" description="Helicase C-terminal" evidence="12">
    <location>
        <begin position="113"/>
        <end position="281"/>
    </location>
</feature>
<evidence type="ECO:0000256" key="4">
    <source>
        <dbReference type="ARBA" id="ARBA00022801"/>
    </source>
</evidence>
<dbReference type="Pfam" id="PF00271">
    <property type="entry name" value="Helicase_C"/>
    <property type="match status" value="1"/>
</dbReference>
<dbReference type="Proteomes" id="UP000249056">
    <property type="component" value="Unassembled WGS sequence"/>
</dbReference>
<evidence type="ECO:0000256" key="9">
    <source>
        <dbReference type="PROSITE-ProRule" id="PRU00552"/>
    </source>
</evidence>
<dbReference type="InterPro" id="IPR011545">
    <property type="entry name" value="DEAD/DEAH_box_helicase_dom"/>
</dbReference>
<feature type="domain" description="DEAD-box RNA helicase Q" evidence="13">
    <location>
        <begin position="76"/>
        <end position="105"/>
    </location>
</feature>
<dbReference type="GO" id="GO:0003723">
    <property type="term" value="F:RNA binding"/>
    <property type="evidence" value="ECO:0007669"/>
    <property type="project" value="UniProtKB-UniRule"/>
</dbReference>
<evidence type="ECO:0000259" key="13">
    <source>
        <dbReference type="PROSITE" id="PS51195"/>
    </source>
</evidence>
<dbReference type="Gene3D" id="3.40.50.300">
    <property type="entry name" value="P-loop containing nucleotide triphosphate hydrolases"/>
    <property type="match status" value="2"/>
</dbReference>
<proteinExistence type="inferred from homology"/>
<comment type="catalytic activity">
    <reaction evidence="10">
        <text>ATP + H2O = ADP + phosphate + H(+)</text>
        <dbReference type="Rhea" id="RHEA:13065"/>
        <dbReference type="ChEBI" id="CHEBI:15377"/>
        <dbReference type="ChEBI" id="CHEBI:15378"/>
        <dbReference type="ChEBI" id="CHEBI:30616"/>
        <dbReference type="ChEBI" id="CHEBI:43474"/>
        <dbReference type="ChEBI" id="CHEBI:456216"/>
        <dbReference type="EC" id="3.6.4.13"/>
    </reaction>
</comment>
<dbReference type="OrthoDB" id="10259640at2759"/>
<dbReference type="GO" id="GO:0016787">
    <property type="term" value="F:hydrolase activity"/>
    <property type="evidence" value="ECO:0007669"/>
    <property type="project" value="UniProtKB-KW"/>
</dbReference>
<dbReference type="SMART" id="SM00487">
    <property type="entry name" value="DEXDc"/>
    <property type="match status" value="1"/>
</dbReference>
<name>A0A395INB6_9HELO</name>
<evidence type="ECO:0000313" key="14">
    <source>
        <dbReference type="EMBL" id="RAL61354.1"/>
    </source>
</evidence>
<evidence type="ECO:0000256" key="5">
    <source>
        <dbReference type="ARBA" id="ARBA00022806"/>
    </source>
</evidence>
<evidence type="ECO:0000256" key="11">
    <source>
        <dbReference type="SAM" id="MobiDB-lite"/>
    </source>
</evidence>
<comment type="similarity">
    <text evidence="10">Belongs to the DEAD box helicase family.</text>
</comment>
<keyword evidence="4 10" id="KW-0378">Hydrolase</keyword>
<keyword evidence="7 10" id="KW-0694">RNA-binding</keyword>
<dbReference type="PANTHER" id="PTHR24031">
    <property type="entry name" value="RNA HELICASE"/>
    <property type="match status" value="1"/>
</dbReference>
<keyword evidence="8" id="KW-0539">Nucleus</keyword>
<gene>
    <name evidence="14" type="ORF">DID88_009490</name>
</gene>